<comment type="caution">
    <text evidence="2">The sequence shown here is derived from an EMBL/GenBank/DDBJ whole genome shotgun (WGS) entry which is preliminary data.</text>
</comment>
<organism evidence="2 3">
    <name type="scientific">Flammeovirga pacifica</name>
    <dbReference type="NCBI Taxonomy" id="915059"/>
    <lineage>
        <taxon>Bacteria</taxon>
        <taxon>Pseudomonadati</taxon>
        <taxon>Bacteroidota</taxon>
        <taxon>Cytophagia</taxon>
        <taxon>Cytophagales</taxon>
        <taxon>Flammeovirgaceae</taxon>
        <taxon>Flammeovirga</taxon>
    </lineage>
</organism>
<feature type="transmembrane region" description="Helical" evidence="1">
    <location>
        <begin position="13"/>
        <end position="32"/>
    </location>
</feature>
<evidence type="ECO:0000313" key="3">
    <source>
        <dbReference type="Proteomes" id="UP000179797"/>
    </source>
</evidence>
<sequence>MATPLSNHPLLKYFKNFYILTGVVFLVWMLFFDNDNFFKRHAQKNKEQDLKNQELYYQNEIIELESKMKELKSNNEALEKFAREKYLLHKKGEDVYVIKETDN</sequence>
<dbReference type="AlphaFoldDB" id="A0A1S1YZT3"/>
<gene>
    <name evidence="2" type="ORF">NH26_09215</name>
</gene>
<accession>A0A1S1YZT3</accession>
<keyword evidence="1" id="KW-0812">Transmembrane</keyword>
<dbReference type="RefSeq" id="WP_044221496.1">
    <property type="nucleotide sequence ID" value="NZ_JRYR02000001.1"/>
</dbReference>
<dbReference type="Proteomes" id="UP000179797">
    <property type="component" value="Unassembled WGS sequence"/>
</dbReference>
<keyword evidence="1" id="KW-0472">Membrane</keyword>
<keyword evidence="3" id="KW-1185">Reference proteome</keyword>
<keyword evidence="1" id="KW-1133">Transmembrane helix</keyword>
<dbReference type="Pfam" id="PF04977">
    <property type="entry name" value="DivIC"/>
    <property type="match status" value="1"/>
</dbReference>
<evidence type="ECO:0000313" key="2">
    <source>
        <dbReference type="EMBL" id="OHX66521.1"/>
    </source>
</evidence>
<reference evidence="2 3" key="1">
    <citation type="journal article" date="2012" name="Int. J. Syst. Evol. Microbiol.">
        <title>Flammeovirga pacifica sp. nov., isolated from deep-sea sediment.</title>
        <authorList>
            <person name="Xu H."/>
            <person name="Fu Y."/>
            <person name="Yang N."/>
            <person name="Ding Z."/>
            <person name="Lai Q."/>
            <person name="Zeng R."/>
        </authorList>
    </citation>
    <scope>NUCLEOTIDE SEQUENCE [LARGE SCALE GENOMIC DNA]</scope>
    <source>
        <strain evidence="3">DSM 24597 / LMG 26175 / WPAGA1</strain>
    </source>
</reference>
<dbReference type="InterPro" id="IPR007060">
    <property type="entry name" value="FtsL/DivIC"/>
</dbReference>
<dbReference type="STRING" id="915059.NH26_09215"/>
<dbReference type="OrthoDB" id="1467719at2"/>
<proteinExistence type="predicted"/>
<name>A0A1S1YZT3_FLAPC</name>
<evidence type="ECO:0008006" key="4">
    <source>
        <dbReference type="Google" id="ProtNLM"/>
    </source>
</evidence>
<evidence type="ECO:0000256" key="1">
    <source>
        <dbReference type="SAM" id="Phobius"/>
    </source>
</evidence>
<protein>
    <recommendedName>
        <fullName evidence="4">Septum formation initiator</fullName>
    </recommendedName>
</protein>
<dbReference type="EMBL" id="JRYR02000001">
    <property type="protein sequence ID" value="OHX66521.1"/>
    <property type="molecule type" value="Genomic_DNA"/>
</dbReference>